<sequence length="417" mass="47437">MVVCFNRLLDRCDTTEIKLAFVLSARFANLYLSKETKEACTFLQFFFAVVVALVTFLSDPGEKNEDRRRGSPYKDWNDDPRINVLNLLTQRAIQSFMFLCESVRDPHSGKWMEDFFETKNQLEYHGTGATYCTTQFGGTWDGPLLAMMEQPKDVVVVSAKRRGRGHGGWSKNNPFLEERFVEFNIDIDPVSLTNRILAVREQIANEWVTDLDVLSSANQRILESYFAHSRQAREMKDTELQSTSPSVAFERTAVNILNNHTGFAVAEGSPLRKGNFDLVYNLCTQASIHRLLKQFLDAGDAKEVSYTWLNEFYRDRVADYFDGDQPYGRADDFVEELLRSSPSVIRREDGKMALADPFGLAEQIIATRDEIVSEWKEAMRQVPADHQDGIRRILLNKQMEAWGSSPSGLGGANSGFQ</sequence>
<dbReference type="EMBL" id="JAGRRH010000027">
    <property type="protein sequence ID" value="KAG7340741.1"/>
    <property type="molecule type" value="Genomic_DNA"/>
</dbReference>
<dbReference type="OrthoDB" id="202710at2759"/>
<protein>
    <submittedName>
        <fullName evidence="1">Uncharacterized protein</fullName>
    </submittedName>
</protein>
<reference evidence="1" key="2">
    <citation type="submission" date="2021-04" db="EMBL/GenBank/DDBJ databases">
        <authorList>
            <person name="Podell S."/>
        </authorList>
    </citation>
    <scope>NUCLEOTIDE SEQUENCE</scope>
    <source>
        <strain evidence="1">Hildebrandi</strain>
    </source>
</reference>
<evidence type="ECO:0000313" key="2">
    <source>
        <dbReference type="Proteomes" id="UP000693970"/>
    </source>
</evidence>
<reference evidence="1" key="1">
    <citation type="journal article" date="2021" name="Sci. Rep.">
        <title>Diploid genomic architecture of Nitzschia inconspicua, an elite biomass production diatom.</title>
        <authorList>
            <person name="Oliver A."/>
            <person name="Podell S."/>
            <person name="Pinowska A."/>
            <person name="Traller J.C."/>
            <person name="Smith S.R."/>
            <person name="McClure R."/>
            <person name="Beliaev A."/>
            <person name="Bohutskyi P."/>
            <person name="Hill E.A."/>
            <person name="Rabines A."/>
            <person name="Zheng H."/>
            <person name="Allen L.Z."/>
            <person name="Kuo A."/>
            <person name="Grigoriev I.V."/>
            <person name="Allen A.E."/>
            <person name="Hazlebeck D."/>
            <person name="Allen E.E."/>
        </authorList>
    </citation>
    <scope>NUCLEOTIDE SEQUENCE</scope>
    <source>
        <strain evidence="1">Hildebrandi</strain>
    </source>
</reference>
<gene>
    <name evidence="1" type="ORF">IV203_024284</name>
</gene>
<dbReference type="AlphaFoldDB" id="A0A9K3KCM5"/>
<organism evidence="1 2">
    <name type="scientific">Nitzschia inconspicua</name>
    <dbReference type="NCBI Taxonomy" id="303405"/>
    <lineage>
        <taxon>Eukaryota</taxon>
        <taxon>Sar</taxon>
        <taxon>Stramenopiles</taxon>
        <taxon>Ochrophyta</taxon>
        <taxon>Bacillariophyta</taxon>
        <taxon>Bacillariophyceae</taxon>
        <taxon>Bacillariophycidae</taxon>
        <taxon>Bacillariales</taxon>
        <taxon>Bacillariaceae</taxon>
        <taxon>Nitzschia</taxon>
    </lineage>
</organism>
<dbReference type="Proteomes" id="UP000693970">
    <property type="component" value="Unassembled WGS sequence"/>
</dbReference>
<accession>A0A9K3KCM5</accession>
<name>A0A9K3KCM5_9STRA</name>
<proteinExistence type="predicted"/>
<comment type="caution">
    <text evidence="1">The sequence shown here is derived from an EMBL/GenBank/DDBJ whole genome shotgun (WGS) entry which is preliminary data.</text>
</comment>
<evidence type="ECO:0000313" key="1">
    <source>
        <dbReference type="EMBL" id="KAG7340741.1"/>
    </source>
</evidence>
<keyword evidence="2" id="KW-1185">Reference proteome</keyword>